<organism evidence="1 2">
    <name type="scientific">Paraburkholderia pallida</name>
    <dbReference type="NCBI Taxonomy" id="2547399"/>
    <lineage>
        <taxon>Bacteria</taxon>
        <taxon>Pseudomonadati</taxon>
        <taxon>Pseudomonadota</taxon>
        <taxon>Betaproteobacteria</taxon>
        <taxon>Burkholderiales</taxon>
        <taxon>Burkholderiaceae</taxon>
        <taxon>Paraburkholderia</taxon>
    </lineage>
</organism>
<evidence type="ECO:0000313" key="1">
    <source>
        <dbReference type="EMBL" id="QBQ99859.1"/>
    </source>
</evidence>
<name>A0A4P7CZM1_9BURK</name>
<dbReference type="AlphaFoldDB" id="A0A4P7CZM1"/>
<sequence>MTCLMLPGSSWPAIGRQRRSSIELRASFSVIHVELGWGIGGELPVSRHVLVRERRVAWELCALWGELFDNEVPDELLSRKQIYR</sequence>
<dbReference type="EMBL" id="CP038149">
    <property type="protein sequence ID" value="QBQ99859.1"/>
    <property type="molecule type" value="Genomic_DNA"/>
</dbReference>
<proteinExistence type="predicted"/>
<protein>
    <submittedName>
        <fullName evidence="1">Uncharacterized protein</fullName>
    </submittedName>
</protein>
<dbReference type="KEGG" id="ppai:E1956_22285"/>
<dbReference type="RefSeq" id="WP_134752983.1">
    <property type="nucleotide sequence ID" value="NZ_CP038149.1"/>
</dbReference>
<gene>
    <name evidence="1" type="ORF">E1956_22285</name>
</gene>
<accession>A0A4P7CZM1</accession>
<keyword evidence="2" id="KW-1185">Reference proteome</keyword>
<dbReference type="Proteomes" id="UP000295727">
    <property type="component" value="Chromosome 2"/>
</dbReference>
<evidence type="ECO:0000313" key="2">
    <source>
        <dbReference type="Proteomes" id="UP000295727"/>
    </source>
</evidence>
<reference evidence="1 2" key="1">
    <citation type="submission" date="2019-03" db="EMBL/GenBank/DDBJ databases">
        <title>Paraburkholderia sp. 7MH5, isolated from subtropical forest soil.</title>
        <authorList>
            <person name="Gao Z.-H."/>
            <person name="Qiu L.-H."/>
        </authorList>
    </citation>
    <scope>NUCLEOTIDE SEQUENCE [LARGE SCALE GENOMIC DNA]</scope>
    <source>
        <strain evidence="1 2">7MH5</strain>
    </source>
</reference>